<dbReference type="RefSeq" id="WP_123664859.1">
    <property type="nucleotide sequence ID" value="NZ_RJKE01000001.1"/>
</dbReference>
<evidence type="ECO:0008006" key="3">
    <source>
        <dbReference type="Google" id="ProtNLM"/>
    </source>
</evidence>
<evidence type="ECO:0000313" key="2">
    <source>
        <dbReference type="Proteomes" id="UP000272400"/>
    </source>
</evidence>
<gene>
    <name evidence="1" type="ORF">EDD29_2883</name>
</gene>
<dbReference type="AlphaFoldDB" id="A0A3N1CVL8"/>
<organism evidence="1 2">
    <name type="scientific">Actinocorallia herbida</name>
    <dbReference type="NCBI Taxonomy" id="58109"/>
    <lineage>
        <taxon>Bacteria</taxon>
        <taxon>Bacillati</taxon>
        <taxon>Actinomycetota</taxon>
        <taxon>Actinomycetes</taxon>
        <taxon>Streptosporangiales</taxon>
        <taxon>Thermomonosporaceae</taxon>
        <taxon>Actinocorallia</taxon>
    </lineage>
</organism>
<dbReference type="Proteomes" id="UP000272400">
    <property type="component" value="Unassembled WGS sequence"/>
</dbReference>
<protein>
    <recommendedName>
        <fullName evidence="3">DUF1963 domain-containing protein</fullName>
    </recommendedName>
</protein>
<dbReference type="EMBL" id="RJKE01000001">
    <property type="protein sequence ID" value="ROO85340.1"/>
    <property type="molecule type" value="Genomic_DNA"/>
</dbReference>
<keyword evidence="2" id="KW-1185">Reference proteome</keyword>
<sequence length="335" mass="36768">MTRTTPPRPVDPAAAFPELAALARTATRLHPRTGAPTVHDSSVGGPLLWPADEPWPVCGDGHEVFGLTTVEDVRTRRRILTEAWARPRAPRANLLTPEEQAVIDRVQAGYEPSSLPAGPLPLLAVAQFYARDVPDLPCPEGTDLLQVLWCPFNEVMELSSAVRLRWRRSADVGEVLTRPPVPAFVGSDDYVPERCVLHPERVREYPPAHELDGELAKAVHSWAVDRGLSYRGDLSTAPGWKVGGWPHPWTFLDPPEPAELRCGACGGPVEALLTIEGREYDGESRSWFPLEDASAEPAPFITADSATMVEIGRGYTLQVYRCAATPDHPPLTFMQ</sequence>
<comment type="caution">
    <text evidence="1">The sequence shown here is derived from an EMBL/GenBank/DDBJ whole genome shotgun (WGS) entry which is preliminary data.</text>
</comment>
<dbReference type="Gene3D" id="2.30.320.10">
    <property type="entry name" value="YwqG-like"/>
    <property type="match status" value="1"/>
</dbReference>
<name>A0A3N1CVL8_9ACTN</name>
<reference evidence="1 2" key="1">
    <citation type="submission" date="2018-11" db="EMBL/GenBank/DDBJ databases">
        <title>Sequencing the genomes of 1000 actinobacteria strains.</title>
        <authorList>
            <person name="Klenk H.-P."/>
        </authorList>
    </citation>
    <scope>NUCLEOTIDE SEQUENCE [LARGE SCALE GENOMIC DNA]</scope>
    <source>
        <strain evidence="1 2">DSM 44254</strain>
    </source>
</reference>
<proteinExistence type="predicted"/>
<dbReference type="OrthoDB" id="4332009at2"/>
<evidence type="ECO:0000313" key="1">
    <source>
        <dbReference type="EMBL" id="ROO85340.1"/>
    </source>
</evidence>
<accession>A0A3N1CVL8</accession>